<dbReference type="Proteomes" id="UP000321567">
    <property type="component" value="Unassembled WGS sequence"/>
</dbReference>
<evidence type="ECO:0000259" key="9">
    <source>
        <dbReference type="Pfam" id="PF00361"/>
    </source>
</evidence>
<evidence type="ECO:0000256" key="7">
    <source>
        <dbReference type="RuleBase" id="RU000320"/>
    </source>
</evidence>
<comment type="subcellular location">
    <subcellularLocation>
        <location evidence="1">Cell membrane</location>
        <topology evidence="1">Multi-pass membrane protein</topology>
    </subcellularLocation>
    <subcellularLocation>
        <location evidence="7">Membrane</location>
        <topology evidence="7">Multi-pass membrane protein</topology>
    </subcellularLocation>
</comment>
<evidence type="ECO:0000256" key="3">
    <source>
        <dbReference type="ARBA" id="ARBA00022692"/>
    </source>
</evidence>
<feature type="transmembrane region" description="Helical" evidence="8">
    <location>
        <begin position="413"/>
        <end position="434"/>
    </location>
</feature>
<feature type="transmembrane region" description="Helical" evidence="8">
    <location>
        <begin position="67"/>
        <end position="86"/>
    </location>
</feature>
<comment type="caution">
    <text evidence="10">The sequence shown here is derived from an EMBL/GenBank/DDBJ whole genome shotgun (WGS) entry which is preliminary data.</text>
</comment>
<evidence type="ECO:0000256" key="8">
    <source>
        <dbReference type="SAM" id="Phobius"/>
    </source>
</evidence>
<evidence type="ECO:0000256" key="5">
    <source>
        <dbReference type="ARBA" id="ARBA00023002"/>
    </source>
</evidence>
<evidence type="ECO:0000256" key="6">
    <source>
        <dbReference type="ARBA" id="ARBA00023136"/>
    </source>
</evidence>
<name>A0A512HBH3_9PROT</name>
<dbReference type="EMBL" id="BJZO01000113">
    <property type="protein sequence ID" value="GEO82804.1"/>
    <property type="molecule type" value="Genomic_DNA"/>
</dbReference>
<evidence type="ECO:0000256" key="2">
    <source>
        <dbReference type="ARBA" id="ARBA00022475"/>
    </source>
</evidence>
<feature type="transmembrane region" description="Helical" evidence="8">
    <location>
        <begin position="181"/>
        <end position="205"/>
    </location>
</feature>
<keyword evidence="4 8" id="KW-1133">Transmembrane helix</keyword>
<reference evidence="10 11" key="1">
    <citation type="submission" date="2019-07" db="EMBL/GenBank/DDBJ databases">
        <title>Whole genome shotgun sequence of Rhodospirillum oryzae NBRC 107573.</title>
        <authorList>
            <person name="Hosoyama A."/>
            <person name="Uohara A."/>
            <person name="Ohji S."/>
            <person name="Ichikawa N."/>
        </authorList>
    </citation>
    <scope>NUCLEOTIDE SEQUENCE [LARGE SCALE GENOMIC DNA]</scope>
    <source>
        <strain evidence="10 11">NBRC 107573</strain>
    </source>
</reference>
<feature type="domain" description="NADH:quinone oxidoreductase/Mrp antiporter transmembrane" evidence="9">
    <location>
        <begin position="112"/>
        <end position="378"/>
    </location>
</feature>
<feature type="transmembrane region" description="Helical" evidence="8">
    <location>
        <begin position="373"/>
        <end position="392"/>
    </location>
</feature>
<dbReference type="GO" id="GO:0016491">
    <property type="term" value="F:oxidoreductase activity"/>
    <property type="evidence" value="ECO:0007669"/>
    <property type="project" value="UniProtKB-KW"/>
</dbReference>
<dbReference type="NCBIfam" id="NF009310">
    <property type="entry name" value="PRK12668.1"/>
    <property type="match status" value="1"/>
</dbReference>
<gene>
    <name evidence="10" type="ORF">ROR02_29350</name>
</gene>
<dbReference type="GO" id="GO:0005886">
    <property type="term" value="C:plasma membrane"/>
    <property type="evidence" value="ECO:0007669"/>
    <property type="project" value="UniProtKB-SubCell"/>
</dbReference>
<evidence type="ECO:0000313" key="11">
    <source>
        <dbReference type="Proteomes" id="UP000321567"/>
    </source>
</evidence>
<proteinExistence type="predicted"/>
<evidence type="ECO:0000256" key="1">
    <source>
        <dbReference type="ARBA" id="ARBA00004651"/>
    </source>
</evidence>
<feature type="transmembrane region" description="Helical" evidence="8">
    <location>
        <begin position="544"/>
        <end position="563"/>
    </location>
</feature>
<feature type="transmembrane region" description="Helical" evidence="8">
    <location>
        <begin position="454"/>
        <end position="472"/>
    </location>
</feature>
<dbReference type="OrthoDB" id="9811798at2"/>
<dbReference type="InterPro" id="IPR001750">
    <property type="entry name" value="ND/Mrp_TM"/>
</dbReference>
<dbReference type="PANTHER" id="PTHR42682">
    <property type="entry name" value="HYDROGENASE-4 COMPONENT F"/>
    <property type="match status" value="1"/>
</dbReference>
<feature type="transmembrane region" description="Helical" evidence="8">
    <location>
        <begin position="148"/>
        <end position="169"/>
    </location>
</feature>
<organism evidence="10 11">
    <name type="scientific">Pararhodospirillum oryzae</name>
    <dbReference type="NCBI Taxonomy" id="478448"/>
    <lineage>
        <taxon>Bacteria</taxon>
        <taxon>Pseudomonadati</taxon>
        <taxon>Pseudomonadota</taxon>
        <taxon>Alphaproteobacteria</taxon>
        <taxon>Rhodospirillales</taxon>
        <taxon>Rhodospirillaceae</taxon>
        <taxon>Pararhodospirillum</taxon>
    </lineage>
</organism>
<accession>A0A512HBH3</accession>
<dbReference type="PANTHER" id="PTHR42682:SF4">
    <property type="entry name" value="NADH-UBIQUINONE_PLASTOQUINONE"/>
    <property type="match status" value="1"/>
</dbReference>
<dbReference type="AlphaFoldDB" id="A0A512HBH3"/>
<keyword evidence="3 7" id="KW-0812">Transmembrane</keyword>
<protein>
    <submittedName>
        <fullName evidence="10">Na(+)/H(+) antiporter subunit D</fullName>
    </submittedName>
</protein>
<dbReference type="Pfam" id="PF00361">
    <property type="entry name" value="Proton_antipo_M"/>
    <property type="match status" value="1"/>
</dbReference>
<keyword evidence="6 8" id="KW-0472">Membrane</keyword>
<feature type="transmembrane region" description="Helical" evidence="8">
    <location>
        <begin position="29"/>
        <end position="45"/>
    </location>
</feature>
<feature type="transmembrane region" description="Helical" evidence="8">
    <location>
        <begin position="242"/>
        <end position="259"/>
    </location>
</feature>
<dbReference type="InterPro" id="IPR052175">
    <property type="entry name" value="ComplexI-like_HydComp"/>
</dbReference>
<feature type="transmembrane region" description="Helical" evidence="8">
    <location>
        <begin position="297"/>
        <end position="318"/>
    </location>
</feature>
<evidence type="ECO:0000256" key="4">
    <source>
        <dbReference type="ARBA" id="ARBA00022989"/>
    </source>
</evidence>
<feature type="transmembrane region" description="Helical" evidence="8">
    <location>
        <begin position="6"/>
        <end position="22"/>
    </location>
</feature>
<keyword evidence="11" id="KW-1185">Reference proteome</keyword>
<evidence type="ECO:0000313" key="10">
    <source>
        <dbReference type="EMBL" id="GEO82804.1"/>
    </source>
</evidence>
<feature type="transmembrane region" description="Helical" evidence="8">
    <location>
        <begin position="93"/>
        <end position="113"/>
    </location>
</feature>
<feature type="transmembrane region" description="Helical" evidence="8">
    <location>
        <begin position="330"/>
        <end position="353"/>
    </location>
</feature>
<dbReference type="RefSeq" id="WP_147164832.1">
    <property type="nucleotide sequence ID" value="NZ_BJZO01000113.1"/>
</dbReference>
<feature type="transmembrane region" description="Helical" evidence="8">
    <location>
        <begin position="266"/>
        <end position="285"/>
    </location>
</feature>
<sequence length="568" mass="59944">MTIESLPPGLILIVGGLLLPLIPARVRPVVLLGLPLLTLAALWRLPDGAVLTLSFLDLSLVPVKADAVSRLFGTVFTLMSFAGGLFALKQPRVLELSAALVYAGSAVGCAFAGDFLSLFVFWELMALASTLVIWSSDQPGAARAGLRYVLMHLLGGAVLMAGLVGHVAASGSLAVASLDPGTLPGLLILGGLLLNAGAPPFSAWLPDAYPEASYSGSVFLSAFTTKTAVLVLFKTFAGTEALIWIGLFMVFYGILYALLENDMRRILSYSIINQVGFMVCGIGIGTPLALNGAAAHAFAHILYKALLMMSAGSVLLMTGGRRKCTDLGGLFHSMPLTTVCGTIGALAISAFPLTSGFVSKSMIGAGAADQGMAWVWLALEAASAGVFLHAGIKFPWFVFFNRDQGLRPADPPWPMQGAMIFLATLCVAIGVWPQPLYALLPFPVSYVPYTGSHVVAQLQLLLFAGLAFFVLLPQLQRTRTLSLDFDWFYRRPLVRLAQGTLALGRVMSETVGAPGLARAKNVAHRLGLLHGPLGLLGRPWPTSLAVTVVLVLLGAALLIAYIHQGPAP</sequence>
<keyword evidence="2" id="KW-1003">Cell membrane</keyword>
<keyword evidence="5" id="KW-0560">Oxidoreductase</keyword>